<reference evidence="2" key="1">
    <citation type="submission" date="2021-05" db="EMBL/GenBank/DDBJ databases">
        <authorList>
            <person name="Alioto T."/>
            <person name="Alioto T."/>
            <person name="Gomez Garrido J."/>
        </authorList>
    </citation>
    <scope>NUCLEOTIDE SEQUENCE</scope>
</reference>
<dbReference type="SUPFAM" id="SSF53850">
    <property type="entry name" value="Periplasmic binding protein-like II"/>
    <property type="match status" value="1"/>
</dbReference>
<dbReference type="EMBL" id="HBUF01582564">
    <property type="protein sequence ID" value="CAG6770701.1"/>
    <property type="molecule type" value="Transcribed_RNA"/>
</dbReference>
<dbReference type="AlphaFoldDB" id="A0A8D9EZF6"/>
<dbReference type="PROSITE" id="PS51408">
    <property type="entry name" value="TRANSFERRIN_LIKE_4"/>
    <property type="match status" value="1"/>
</dbReference>
<dbReference type="InterPro" id="IPR001156">
    <property type="entry name" value="Transferrin-like_dom"/>
</dbReference>
<name>A0A8D9EZF6_9HEMI</name>
<evidence type="ECO:0000259" key="1">
    <source>
        <dbReference type="PROSITE" id="PS51408"/>
    </source>
</evidence>
<dbReference type="EMBL" id="HBUF01582562">
    <property type="protein sequence ID" value="CAG6770699.1"/>
    <property type="molecule type" value="Transcribed_RNA"/>
</dbReference>
<protein>
    <submittedName>
        <fullName evidence="2">Transferrin</fullName>
    </submittedName>
</protein>
<dbReference type="EMBL" id="HBUF01582563">
    <property type="protein sequence ID" value="CAG6770700.1"/>
    <property type="molecule type" value="Transcribed_RNA"/>
</dbReference>
<accession>A0A8D9EZF6</accession>
<sequence length="101" mass="11634">MYLDQGCPTFVYPWAAREQPKQYLVKSNYEDVIGRVGDPIKPIRWCVTSPEGMSKCLAFKNAAFSRDIRPPFVFNRGKSSKGCFCHPSPYSHFHVDMKKDK</sequence>
<feature type="domain" description="Transferrin-like" evidence="1">
    <location>
        <begin position="43"/>
        <end position="101"/>
    </location>
</feature>
<evidence type="ECO:0000313" key="2">
    <source>
        <dbReference type="EMBL" id="CAG6770699.1"/>
    </source>
</evidence>
<proteinExistence type="predicted"/>
<organism evidence="2">
    <name type="scientific">Cacopsylla melanoneura</name>
    <dbReference type="NCBI Taxonomy" id="428564"/>
    <lineage>
        <taxon>Eukaryota</taxon>
        <taxon>Metazoa</taxon>
        <taxon>Ecdysozoa</taxon>
        <taxon>Arthropoda</taxon>
        <taxon>Hexapoda</taxon>
        <taxon>Insecta</taxon>
        <taxon>Pterygota</taxon>
        <taxon>Neoptera</taxon>
        <taxon>Paraneoptera</taxon>
        <taxon>Hemiptera</taxon>
        <taxon>Sternorrhyncha</taxon>
        <taxon>Psylloidea</taxon>
        <taxon>Psyllidae</taxon>
        <taxon>Psyllinae</taxon>
        <taxon>Cacopsylla</taxon>
    </lineage>
</organism>